<feature type="transmembrane region" description="Helical" evidence="1">
    <location>
        <begin position="31"/>
        <end position="54"/>
    </location>
</feature>
<dbReference type="Proteomes" id="UP001527882">
    <property type="component" value="Unassembled WGS sequence"/>
</dbReference>
<feature type="transmembrane region" description="Helical" evidence="1">
    <location>
        <begin position="60"/>
        <end position="78"/>
    </location>
</feature>
<accession>A0ABT4QB99</accession>
<gene>
    <name evidence="2" type="ORF">O9H85_17175</name>
</gene>
<dbReference type="RefSeq" id="WP_269882643.1">
    <property type="nucleotide sequence ID" value="NZ_JAQAGZ010000010.1"/>
</dbReference>
<dbReference type="EMBL" id="JAQAGZ010000010">
    <property type="protein sequence ID" value="MCZ8514126.1"/>
    <property type="molecule type" value="Genomic_DNA"/>
</dbReference>
<feature type="transmembrane region" description="Helical" evidence="1">
    <location>
        <begin position="145"/>
        <end position="164"/>
    </location>
</feature>
<evidence type="ECO:0008006" key="4">
    <source>
        <dbReference type="Google" id="ProtNLM"/>
    </source>
</evidence>
<protein>
    <recommendedName>
        <fullName evidence="4">DUF2157 domain-containing protein</fullName>
    </recommendedName>
</protein>
<keyword evidence="3" id="KW-1185">Reference proteome</keyword>
<keyword evidence="1" id="KW-0472">Membrane</keyword>
<evidence type="ECO:0000256" key="1">
    <source>
        <dbReference type="SAM" id="Phobius"/>
    </source>
</evidence>
<organism evidence="2 3">
    <name type="scientific">Paenibacillus gyeongsangnamensis</name>
    <dbReference type="NCBI Taxonomy" id="3388067"/>
    <lineage>
        <taxon>Bacteria</taxon>
        <taxon>Bacillati</taxon>
        <taxon>Bacillota</taxon>
        <taxon>Bacilli</taxon>
        <taxon>Bacillales</taxon>
        <taxon>Paenibacillaceae</taxon>
        <taxon>Paenibacillus</taxon>
    </lineage>
</organism>
<name>A0ABT4QB99_9BACL</name>
<keyword evidence="1" id="KW-0812">Transmembrane</keyword>
<feature type="transmembrane region" description="Helical" evidence="1">
    <location>
        <begin position="98"/>
        <end position="115"/>
    </location>
</feature>
<evidence type="ECO:0000313" key="2">
    <source>
        <dbReference type="EMBL" id="MCZ8514126.1"/>
    </source>
</evidence>
<proteinExistence type="predicted"/>
<feature type="transmembrane region" description="Helical" evidence="1">
    <location>
        <begin position="170"/>
        <end position="191"/>
    </location>
</feature>
<sequence length="197" mass="21426">MMERQRSEHDMKTGRLGSGSLGEAWASARPYVPFLFIWGGQWLASSVLGFWGQWREVEGYQPLTLAAAIALSVAALAFEATRSRRRPRPEAAPLSSRAGAPFLGAAALLAVLLYVQMLDWHVLPLLKGIALALGYIIAGARLCRPLLLLGLWMLMLTATVGYWYLGYATIVLDGFGGLSLIGAACLIILGYRGEMRT</sequence>
<reference evidence="2 3" key="1">
    <citation type="submission" date="2022-12" db="EMBL/GenBank/DDBJ databases">
        <title>Draft genome sequence of Paenibacillus sp. dW9.</title>
        <authorList>
            <person name="Choi E.-W."/>
            <person name="Kim D.-U."/>
        </authorList>
    </citation>
    <scope>NUCLEOTIDE SEQUENCE [LARGE SCALE GENOMIC DNA]</scope>
    <source>
        <strain evidence="3">dW9</strain>
    </source>
</reference>
<keyword evidence="1" id="KW-1133">Transmembrane helix</keyword>
<comment type="caution">
    <text evidence="2">The sequence shown here is derived from an EMBL/GenBank/DDBJ whole genome shotgun (WGS) entry which is preliminary data.</text>
</comment>
<evidence type="ECO:0000313" key="3">
    <source>
        <dbReference type="Proteomes" id="UP001527882"/>
    </source>
</evidence>
<feature type="transmembrane region" description="Helical" evidence="1">
    <location>
        <begin position="121"/>
        <end position="138"/>
    </location>
</feature>